<proteinExistence type="inferred from homology"/>
<comment type="similarity">
    <text evidence="2 8">Belongs to the peptidase M14 family.</text>
</comment>
<comment type="caution">
    <text evidence="11">The sequence shown here is derived from an EMBL/GenBank/DDBJ whole genome shotgun (WGS) entry which is preliminary data.</text>
</comment>
<evidence type="ECO:0000256" key="6">
    <source>
        <dbReference type="ARBA" id="ARBA00022833"/>
    </source>
</evidence>
<dbReference type="Gene3D" id="3.40.630.10">
    <property type="entry name" value="Zn peptidases"/>
    <property type="match status" value="1"/>
</dbReference>
<dbReference type="GO" id="GO:0004181">
    <property type="term" value="F:metallocarboxypeptidase activity"/>
    <property type="evidence" value="ECO:0007669"/>
    <property type="project" value="InterPro"/>
</dbReference>
<evidence type="ECO:0000256" key="8">
    <source>
        <dbReference type="PROSITE-ProRule" id="PRU01379"/>
    </source>
</evidence>
<dbReference type="EMBL" id="SLVV01000002">
    <property type="protein sequence ID" value="TCN27100.1"/>
    <property type="molecule type" value="Genomic_DNA"/>
</dbReference>
<evidence type="ECO:0000259" key="10">
    <source>
        <dbReference type="PROSITE" id="PS52035"/>
    </source>
</evidence>
<feature type="signal peptide" evidence="9">
    <location>
        <begin position="1"/>
        <end position="21"/>
    </location>
</feature>
<dbReference type="InterPro" id="IPR000834">
    <property type="entry name" value="Peptidase_M14"/>
</dbReference>
<comment type="caution">
    <text evidence="8">Lacks conserved residue(s) required for the propagation of feature annotation.</text>
</comment>
<keyword evidence="12" id="KW-1185">Reference proteome</keyword>
<feature type="chain" id="PRO_5039099893" evidence="9">
    <location>
        <begin position="22"/>
        <end position="346"/>
    </location>
</feature>
<dbReference type="RefSeq" id="WP_132001595.1">
    <property type="nucleotide sequence ID" value="NZ_JABUHM010000001.1"/>
</dbReference>
<dbReference type="GO" id="GO:0008270">
    <property type="term" value="F:zinc ion binding"/>
    <property type="evidence" value="ECO:0007669"/>
    <property type="project" value="InterPro"/>
</dbReference>
<dbReference type="GO" id="GO:0006508">
    <property type="term" value="P:proteolysis"/>
    <property type="evidence" value="ECO:0007669"/>
    <property type="project" value="UniProtKB-KW"/>
</dbReference>
<dbReference type="GO" id="GO:0005615">
    <property type="term" value="C:extracellular space"/>
    <property type="evidence" value="ECO:0007669"/>
    <property type="project" value="TreeGrafter"/>
</dbReference>
<comment type="cofactor">
    <cofactor evidence="1">
        <name>Zn(2+)</name>
        <dbReference type="ChEBI" id="CHEBI:29105"/>
    </cofactor>
</comment>
<dbReference type="PROSITE" id="PS00132">
    <property type="entry name" value="CARBOXYPEPT_ZN_1"/>
    <property type="match status" value="1"/>
</dbReference>
<keyword evidence="3" id="KW-0645">Protease</keyword>
<keyword evidence="7" id="KW-0482">Metalloprotease</keyword>
<dbReference type="SUPFAM" id="SSF53187">
    <property type="entry name" value="Zn-dependent exopeptidases"/>
    <property type="match status" value="1"/>
</dbReference>
<evidence type="ECO:0000256" key="9">
    <source>
        <dbReference type="SAM" id="SignalP"/>
    </source>
</evidence>
<organism evidence="11 12">
    <name type="scientific">Mesobacillus foraminis</name>
    <dbReference type="NCBI Taxonomy" id="279826"/>
    <lineage>
        <taxon>Bacteria</taxon>
        <taxon>Bacillati</taxon>
        <taxon>Bacillota</taxon>
        <taxon>Bacilli</taxon>
        <taxon>Bacillales</taxon>
        <taxon>Bacillaceae</taxon>
        <taxon>Mesobacillus</taxon>
    </lineage>
</organism>
<dbReference type="InterPro" id="IPR057246">
    <property type="entry name" value="CARBOXYPEPT_ZN_1"/>
</dbReference>
<keyword evidence="6" id="KW-0862">Zinc</keyword>
<dbReference type="PANTHER" id="PTHR11705:SF143">
    <property type="entry name" value="SLL0236 PROTEIN"/>
    <property type="match status" value="1"/>
</dbReference>
<keyword evidence="5" id="KW-0378">Hydrolase</keyword>
<evidence type="ECO:0000256" key="4">
    <source>
        <dbReference type="ARBA" id="ARBA00022723"/>
    </source>
</evidence>
<dbReference type="Pfam" id="PF00246">
    <property type="entry name" value="Peptidase_M14"/>
    <property type="match status" value="1"/>
</dbReference>
<feature type="domain" description="Peptidase M14" evidence="10">
    <location>
        <begin position="44"/>
        <end position="346"/>
    </location>
</feature>
<evidence type="ECO:0000313" key="11">
    <source>
        <dbReference type="EMBL" id="TCN27100.1"/>
    </source>
</evidence>
<evidence type="ECO:0000256" key="3">
    <source>
        <dbReference type="ARBA" id="ARBA00022670"/>
    </source>
</evidence>
<dbReference type="Proteomes" id="UP000295689">
    <property type="component" value="Unassembled WGS sequence"/>
</dbReference>
<sequence length="346" mass="38439">MKKKMLALSIATTLVSGSALAITPVHAAGNGPDVKGNETVQTAMLTTYDEMADFLKKEDARQDAMQLEVIGQSVKGRDLYLAKYITNPENPTILFLTQQHGNEAMTTEGALDYIKYLGSDSRKIQDMLKKVNILIVPMLNADGAMGDVNFPLDDYMASGRHLTRYNADRIDLNRDHVNKAAPETRALHEMVLSKYKVDYMIDFHHQGTQEDYYGKLTTGSILTPQNPDVDPQVALNSKKLATMLYQGIEPTGWSFILKYDEPSPNPNVASNAMALQYGISVMLFEMRGMADHSYEPYVLGQKSNGYIIKQAFLAMDSTAKAIADGTIKTADPAVYDKLPEQHYSYE</sequence>
<name>A0A4V2RE29_9BACI</name>
<evidence type="ECO:0000256" key="2">
    <source>
        <dbReference type="ARBA" id="ARBA00005988"/>
    </source>
</evidence>
<dbReference type="PROSITE" id="PS52035">
    <property type="entry name" value="PEPTIDASE_M14"/>
    <property type="match status" value="1"/>
</dbReference>
<dbReference type="PANTHER" id="PTHR11705">
    <property type="entry name" value="PROTEASE FAMILY M14 CARBOXYPEPTIDASE A,B"/>
    <property type="match status" value="1"/>
</dbReference>
<protein>
    <submittedName>
        <fullName evidence="11">Murein tripeptide amidase MpaA</fullName>
    </submittedName>
</protein>
<keyword evidence="9" id="KW-0732">Signal</keyword>
<reference evidence="11 12" key="1">
    <citation type="journal article" date="2015" name="Stand. Genomic Sci.">
        <title>Genomic Encyclopedia of Bacterial and Archaeal Type Strains, Phase III: the genomes of soil and plant-associated and newly described type strains.</title>
        <authorList>
            <person name="Whitman W.B."/>
            <person name="Woyke T."/>
            <person name="Klenk H.P."/>
            <person name="Zhou Y."/>
            <person name="Lilburn T.G."/>
            <person name="Beck B.J."/>
            <person name="De Vos P."/>
            <person name="Vandamme P."/>
            <person name="Eisen J.A."/>
            <person name="Garrity G."/>
            <person name="Hugenholtz P."/>
            <person name="Kyrpides N.C."/>
        </authorList>
    </citation>
    <scope>NUCLEOTIDE SEQUENCE [LARGE SCALE GENOMIC DNA]</scope>
    <source>
        <strain evidence="11 12">CV53</strain>
    </source>
</reference>
<evidence type="ECO:0000256" key="1">
    <source>
        <dbReference type="ARBA" id="ARBA00001947"/>
    </source>
</evidence>
<dbReference type="AlphaFoldDB" id="A0A4V2RE29"/>
<evidence type="ECO:0000313" key="12">
    <source>
        <dbReference type="Proteomes" id="UP000295689"/>
    </source>
</evidence>
<dbReference type="SMART" id="SM00631">
    <property type="entry name" value="Zn_pept"/>
    <property type="match status" value="1"/>
</dbReference>
<accession>A0A4V2RE29</accession>
<keyword evidence="4" id="KW-0479">Metal-binding</keyword>
<evidence type="ECO:0000256" key="7">
    <source>
        <dbReference type="ARBA" id="ARBA00023049"/>
    </source>
</evidence>
<gene>
    <name evidence="11" type="ORF">EV146_10241</name>
</gene>
<evidence type="ECO:0000256" key="5">
    <source>
        <dbReference type="ARBA" id="ARBA00022801"/>
    </source>
</evidence>